<keyword evidence="5 8" id="KW-1133">Transmembrane helix</keyword>
<keyword evidence="3" id="KW-0813">Transport</keyword>
<dbReference type="GO" id="GO:0005886">
    <property type="term" value="C:plasma membrane"/>
    <property type="evidence" value="ECO:0007669"/>
    <property type="project" value="TreeGrafter"/>
</dbReference>
<comment type="subcellular location">
    <subcellularLocation>
        <location evidence="1">Membrane</location>
        <topology evidence="1">Multi-pass membrane protein</topology>
    </subcellularLocation>
</comment>
<evidence type="ECO:0000256" key="7">
    <source>
        <dbReference type="ARBA" id="ARBA00023177"/>
    </source>
</evidence>
<dbReference type="AlphaFoldDB" id="A0A813KR04"/>
<evidence type="ECO:0000256" key="8">
    <source>
        <dbReference type="SAM" id="Phobius"/>
    </source>
</evidence>
<evidence type="ECO:0000313" key="11">
    <source>
        <dbReference type="Proteomes" id="UP000626109"/>
    </source>
</evidence>
<feature type="domain" description="Ammonium transporter AmtB-like" evidence="9">
    <location>
        <begin position="21"/>
        <end position="122"/>
    </location>
</feature>
<keyword evidence="7" id="KW-0924">Ammonia transport</keyword>
<proteinExistence type="inferred from homology"/>
<evidence type="ECO:0000256" key="1">
    <source>
        <dbReference type="ARBA" id="ARBA00004141"/>
    </source>
</evidence>
<evidence type="ECO:0000256" key="5">
    <source>
        <dbReference type="ARBA" id="ARBA00022989"/>
    </source>
</evidence>
<gene>
    <name evidence="10" type="ORF">PGLA2088_LOCUS35944</name>
</gene>
<comment type="caution">
    <text evidence="10">The sequence shown here is derived from an EMBL/GenBank/DDBJ whole genome shotgun (WGS) entry which is preliminary data.</text>
</comment>
<dbReference type="Proteomes" id="UP000626109">
    <property type="component" value="Unassembled WGS sequence"/>
</dbReference>
<accession>A0A813KR04</accession>
<feature type="transmembrane region" description="Helical" evidence="8">
    <location>
        <begin position="75"/>
        <end position="99"/>
    </location>
</feature>
<evidence type="ECO:0000313" key="10">
    <source>
        <dbReference type="EMBL" id="CAE8710433.1"/>
    </source>
</evidence>
<sequence>MAEISRADSCYVFACVGLAWCDRRPATDMMLQNFVALGLLSMLWYVLGFSLSFGAGEWVGGLDYFMWQNVKKREAWPGTAISVELFGTFQMMFAVITPILMTGAFVDRMRFGPFCLFLCLWSVDASVLPLVPPDLGWGLLPAEGR</sequence>
<reference evidence="10" key="1">
    <citation type="submission" date="2021-02" db="EMBL/GenBank/DDBJ databases">
        <authorList>
            <person name="Dougan E. K."/>
            <person name="Rhodes N."/>
            <person name="Thang M."/>
            <person name="Chan C."/>
        </authorList>
    </citation>
    <scope>NUCLEOTIDE SEQUENCE</scope>
</reference>
<dbReference type="InterPro" id="IPR029020">
    <property type="entry name" value="Ammonium/urea_transptr"/>
</dbReference>
<keyword evidence="4 8" id="KW-0812">Transmembrane</keyword>
<dbReference type="Pfam" id="PF00909">
    <property type="entry name" value="Ammonium_transp"/>
    <property type="match status" value="1"/>
</dbReference>
<evidence type="ECO:0000256" key="6">
    <source>
        <dbReference type="ARBA" id="ARBA00023136"/>
    </source>
</evidence>
<dbReference type="PANTHER" id="PTHR43029:SF10">
    <property type="entry name" value="AMMONIUM TRANSPORTER MEP2"/>
    <property type="match status" value="1"/>
</dbReference>
<feature type="transmembrane region" description="Helical" evidence="8">
    <location>
        <begin position="34"/>
        <end position="55"/>
    </location>
</feature>
<dbReference type="EMBL" id="CAJNNW010031989">
    <property type="protein sequence ID" value="CAE8710433.1"/>
    <property type="molecule type" value="Genomic_DNA"/>
</dbReference>
<dbReference type="SUPFAM" id="SSF111352">
    <property type="entry name" value="Ammonium transporter"/>
    <property type="match status" value="1"/>
</dbReference>
<dbReference type="PANTHER" id="PTHR43029">
    <property type="entry name" value="AMMONIUM TRANSPORTER MEP2"/>
    <property type="match status" value="1"/>
</dbReference>
<dbReference type="InterPro" id="IPR024041">
    <property type="entry name" value="NH4_transpt_AmtB-like_dom"/>
</dbReference>
<dbReference type="Gene3D" id="1.10.3430.10">
    <property type="entry name" value="Ammonium transporter AmtB like domains"/>
    <property type="match status" value="1"/>
</dbReference>
<evidence type="ECO:0000256" key="2">
    <source>
        <dbReference type="ARBA" id="ARBA00005887"/>
    </source>
</evidence>
<protein>
    <recommendedName>
        <fullName evidence="9">Ammonium transporter AmtB-like domain-containing protein</fullName>
    </recommendedName>
</protein>
<keyword evidence="6 8" id="KW-0472">Membrane</keyword>
<comment type="similarity">
    <text evidence="2">Belongs to the ammonia transporter channel (TC 1.A.11.2) family.</text>
</comment>
<organism evidence="10 11">
    <name type="scientific">Polarella glacialis</name>
    <name type="common">Dinoflagellate</name>
    <dbReference type="NCBI Taxonomy" id="89957"/>
    <lineage>
        <taxon>Eukaryota</taxon>
        <taxon>Sar</taxon>
        <taxon>Alveolata</taxon>
        <taxon>Dinophyceae</taxon>
        <taxon>Suessiales</taxon>
        <taxon>Suessiaceae</taxon>
        <taxon>Polarella</taxon>
    </lineage>
</organism>
<dbReference type="InterPro" id="IPR001905">
    <property type="entry name" value="Ammonium_transpt"/>
</dbReference>
<feature type="transmembrane region" description="Helical" evidence="8">
    <location>
        <begin position="111"/>
        <end position="131"/>
    </location>
</feature>
<dbReference type="GO" id="GO:0008519">
    <property type="term" value="F:ammonium channel activity"/>
    <property type="evidence" value="ECO:0007669"/>
    <property type="project" value="InterPro"/>
</dbReference>
<evidence type="ECO:0000256" key="4">
    <source>
        <dbReference type="ARBA" id="ARBA00022692"/>
    </source>
</evidence>
<evidence type="ECO:0000259" key="9">
    <source>
        <dbReference type="Pfam" id="PF00909"/>
    </source>
</evidence>
<evidence type="ECO:0000256" key="3">
    <source>
        <dbReference type="ARBA" id="ARBA00022448"/>
    </source>
</evidence>
<name>A0A813KR04_POLGL</name>